<reference evidence="8" key="1">
    <citation type="submission" date="2022-01" db="EMBL/GenBank/DDBJ databases">
        <title>Genome Sequence Resource for Two Populations of Ditylenchus destructor, the Migratory Endoparasitic Phytonematode.</title>
        <authorList>
            <person name="Zhang H."/>
            <person name="Lin R."/>
            <person name="Xie B."/>
        </authorList>
    </citation>
    <scope>NUCLEOTIDE SEQUENCE</scope>
    <source>
        <strain evidence="8">BazhouSP</strain>
    </source>
</reference>
<dbReference type="PROSITE" id="PS50042">
    <property type="entry name" value="CNMP_BINDING_3"/>
    <property type="match status" value="2"/>
</dbReference>
<dbReference type="SUPFAM" id="SSF48366">
    <property type="entry name" value="Ras GEF"/>
    <property type="match status" value="1"/>
</dbReference>
<dbReference type="PRINTS" id="PR00103">
    <property type="entry name" value="CAMPKINASE"/>
</dbReference>
<dbReference type="EMBL" id="JAKKPZ010000001">
    <property type="protein sequence ID" value="KAI1729416.1"/>
    <property type="molecule type" value="Genomic_DNA"/>
</dbReference>
<feature type="domain" description="Cyclic nucleotide-binding" evidence="6">
    <location>
        <begin position="443"/>
        <end position="544"/>
    </location>
</feature>
<dbReference type="PROSITE" id="PS50186">
    <property type="entry name" value="DEP"/>
    <property type="match status" value="1"/>
</dbReference>
<dbReference type="InterPro" id="IPR023578">
    <property type="entry name" value="Ras_GEF_dom_sf"/>
</dbReference>
<feature type="domain" description="DEP" evidence="7">
    <location>
        <begin position="288"/>
        <end position="356"/>
    </location>
</feature>
<dbReference type="Gene3D" id="1.10.10.10">
    <property type="entry name" value="Winged helix-like DNA-binding domain superfamily/Winged helix DNA-binding domain"/>
    <property type="match status" value="1"/>
</dbReference>
<feature type="signal peptide" evidence="4">
    <location>
        <begin position="1"/>
        <end position="27"/>
    </location>
</feature>
<dbReference type="InterPro" id="IPR014710">
    <property type="entry name" value="RmlC-like_jellyroll"/>
</dbReference>
<evidence type="ECO:0000259" key="5">
    <source>
        <dbReference type="PROSITE" id="PS50009"/>
    </source>
</evidence>
<proteinExistence type="predicted"/>
<dbReference type="AlphaFoldDB" id="A0AAD4NH65"/>
<dbReference type="SUPFAM" id="SSF51206">
    <property type="entry name" value="cAMP-binding domain-like"/>
    <property type="match status" value="2"/>
</dbReference>
<dbReference type="SUPFAM" id="SSF54236">
    <property type="entry name" value="Ubiquitin-like"/>
    <property type="match status" value="1"/>
</dbReference>
<dbReference type="InterPro" id="IPR019804">
    <property type="entry name" value="Ras_G-nucl-exch_fac_CS"/>
</dbReference>
<dbReference type="InterPro" id="IPR008937">
    <property type="entry name" value="Ras-like_GEF"/>
</dbReference>
<comment type="caution">
    <text evidence="8">The sequence shown here is derived from an EMBL/GenBank/DDBJ whole genome shotgun (WGS) entry which is preliminary data.</text>
</comment>
<dbReference type="PANTHER" id="PTHR23113">
    <property type="entry name" value="GUANINE NUCLEOTIDE EXCHANGE FACTOR"/>
    <property type="match status" value="1"/>
</dbReference>
<gene>
    <name evidence="8" type="ORF">DdX_01657</name>
</gene>
<evidence type="ECO:0000313" key="9">
    <source>
        <dbReference type="Proteomes" id="UP001201812"/>
    </source>
</evidence>
<dbReference type="SMART" id="SM00147">
    <property type="entry name" value="RasGEF"/>
    <property type="match status" value="1"/>
</dbReference>
<dbReference type="SUPFAM" id="SSF46785">
    <property type="entry name" value="Winged helix' DNA-binding domain"/>
    <property type="match status" value="1"/>
</dbReference>
<name>A0AAD4NH65_9BILA</name>
<dbReference type="SMART" id="SM00100">
    <property type="entry name" value="cNMP"/>
    <property type="match status" value="2"/>
</dbReference>
<dbReference type="Pfam" id="PF00027">
    <property type="entry name" value="cNMP_binding"/>
    <property type="match status" value="2"/>
</dbReference>
<dbReference type="InterPro" id="IPR000591">
    <property type="entry name" value="DEP_dom"/>
</dbReference>
<protein>
    <submittedName>
        <fullName evidence="8">RasGEF domain-containing protein</fullName>
    </submittedName>
</protein>
<dbReference type="GO" id="GO:0005085">
    <property type="term" value="F:guanyl-nucleotide exchange factor activity"/>
    <property type="evidence" value="ECO:0007669"/>
    <property type="project" value="UniProtKB-KW"/>
</dbReference>
<dbReference type="PANTHER" id="PTHR23113:SF327">
    <property type="entry name" value="EXCHANGE PROTEIN DIRECTLY ACTIVATED BY CAMP, ISOFORM E"/>
    <property type="match status" value="1"/>
</dbReference>
<accession>A0AAD4NH65</accession>
<dbReference type="Gene3D" id="2.60.120.10">
    <property type="entry name" value="Jelly Rolls"/>
    <property type="match status" value="2"/>
</dbReference>
<evidence type="ECO:0000256" key="3">
    <source>
        <dbReference type="SAM" id="MobiDB-lite"/>
    </source>
</evidence>
<dbReference type="InterPro" id="IPR036390">
    <property type="entry name" value="WH_DNA-bd_sf"/>
</dbReference>
<dbReference type="Pfam" id="PF00617">
    <property type="entry name" value="RasGEF"/>
    <property type="match status" value="1"/>
</dbReference>
<evidence type="ECO:0000256" key="2">
    <source>
        <dbReference type="PROSITE-ProRule" id="PRU00168"/>
    </source>
</evidence>
<dbReference type="Gene3D" id="1.10.8.1240">
    <property type="match status" value="1"/>
</dbReference>
<dbReference type="InterPro" id="IPR001895">
    <property type="entry name" value="RASGEF_cat_dom"/>
</dbReference>
<dbReference type="PROSITE" id="PS00720">
    <property type="entry name" value="RASGEF"/>
    <property type="match status" value="1"/>
</dbReference>
<dbReference type="InterPro" id="IPR036964">
    <property type="entry name" value="RASGEF_cat_dom_sf"/>
</dbReference>
<evidence type="ECO:0000259" key="7">
    <source>
        <dbReference type="PROSITE" id="PS50186"/>
    </source>
</evidence>
<dbReference type="Gene3D" id="1.10.840.10">
    <property type="entry name" value="Ras guanine-nucleotide exchange factors catalytic domain"/>
    <property type="match status" value="1"/>
</dbReference>
<dbReference type="PROSITE" id="PS50009">
    <property type="entry name" value="RASGEF_CAT"/>
    <property type="match status" value="1"/>
</dbReference>
<organism evidence="8 9">
    <name type="scientific">Ditylenchus destructor</name>
    <dbReference type="NCBI Taxonomy" id="166010"/>
    <lineage>
        <taxon>Eukaryota</taxon>
        <taxon>Metazoa</taxon>
        <taxon>Ecdysozoa</taxon>
        <taxon>Nematoda</taxon>
        <taxon>Chromadorea</taxon>
        <taxon>Rhabditida</taxon>
        <taxon>Tylenchina</taxon>
        <taxon>Tylenchomorpha</taxon>
        <taxon>Sphaerularioidea</taxon>
        <taxon>Anguinidae</taxon>
        <taxon>Anguininae</taxon>
        <taxon>Ditylenchus</taxon>
    </lineage>
</organism>
<evidence type="ECO:0000256" key="1">
    <source>
        <dbReference type="ARBA" id="ARBA00022658"/>
    </source>
</evidence>
<evidence type="ECO:0000256" key="4">
    <source>
        <dbReference type="SAM" id="SignalP"/>
    </source>
</evidence>
<dbReference type="InterPro" id="IPR029071">
    <property type="entry name" value="Ubiquitin-like_domsf"/>
</dbReference>
<keyword evidence="9" id="KW-1185">Reference proteome</keyword>
<dbReference type="Proteomes" id="UP001201812">
    <property type="component" value="Unassembled WGS sequence"/>
</dbReference>
<dbReference type="GO" id="GO:0005886">
    <property type="term" value="C:plasma membrane"/>
    <property type="evidence" value="ECO:0007669"/>
    <property type="project" value="TreeGrafter"/>
</dbReference>
<dbReference type="CDD" id="cd00155">
    <property type="entry name" value="RasGEF"/>
    <property type="match status" value="1"/>
</dbReference>
<evidence type="ECO:0000259" key="6">
    <source>
        <dbReference type="PROSITE" id="PS50042"/>
    </source>
</evidence>
<dbReference type="InterPro" id="IPR036388">
    <property type="entry name" value="WH-like_DNA-bd_sf"/>
</dbReference>
<dbReference type="Gene3D" id="3.10.20.90">
    <property type="entry name" value="Phosphatidylinositol 3-kinase Catalytic Subunit, Chain A, domain 1"/>
    <property type="match status" value="1"/>
</dbReference>
<dbReference type="GO" id="GO:0007265">
    <property type="term" value="P:Ras protein signal transduction"/>
    <property type="evidence" value="ECO:0007669"/>
    <property type="project" value="TreeGrafter"/>
</dbReference>
<keyword evidence="4" id="KW-0732">Signal</keyword>
<sequence>MRQQLPAFRLRGMSDALLLTLLSQSESVPDRVNSNTILFKKGDPVNYWYLLLSGEVELYLPPGISHDFPSTSTAAMNGSPVIEPPAIRLRTLDSGAIFGELNPHSHSCSARVQKPSEFVRIPQSHFVDLYSQHADHLQPFILVMEDFVSEHITTVSTPRSKKPRPQILIPARNSPSKGDPYNLSSIRRELPSIQETRRQRRNMMDSGECTLVDYDTFQYADESPPHLVAVNYAPAEANLFELNSSIALESRVFEAALALKRTMQLGSPHMIAERHSQHRLDCFEAHRDAIIGSEMTQWLGDLAQQVFASTPPHTFKPLSSLQLVGMWQTLLDFNYISHVKHEQNFKDKHVFYRWTVEDPLEDLYRSRMQEQNPGVLQNGYAAISSLQADSELMPSFADLQNAIFLLSTLGLDSLFRVILNKAPYERSAAEIDLVFEELLHIKALSHLSTMVKRELASVIRFEQHQHAGTVLFHQGEMGESWYIILKGSVDVSVHGKGVVCTLHEGDDFGKLALVNSAPRAATIALAEDNAQFLRVDRNDFNRILNDVEENTVRLKEHGHDVLVLERIPQPQPSAHFLSCRHLPNGVIADTSNCNNKNQFCYSVMAGLPEKMVEYILETRIDTVTIEYSYPKDGSPDSADSGSEFGPILASELDTFLEDFVLTHIIFMPSNLLCNYLKNYYNRRGFNTVGQEIRQNGCISNGLASNGLGSDFDFTEQLLAKKREMYCCVLEDAKMIPRMMPIVEQISHLRQLRENAMRVLTRHPTLILDCGVYSAQAPAPNPVLPIDICNQCIYLSDTTYIAMHISLDKPTTEIVALARARVRQHRSQMHTSLKPAVNGMANGFHTSRHMPEIGVSRENGVESMGEDMAESEDEECFLIEVKSNGERVVYAPTEVSVPTMLSLNGKLYVVFKEEIDSLLPLSDQDGPMEPSYHSVFDLLDAQELAQQLFAFHTQLFEATDEMELIIQVIGRDQFPGRMPSNLDLLLRRFNEVQYWASTEVLLANNTAKRLQVLKKLIKVALHAKEHKDLMSLFAITLGLSNVAVSRLSHFWMKLSAKLRRQYAEFEALLDPSRNHRAYRLLVAKMRSPVVPFVPLLLKDLTFMHEGNKTSFAGLINFEKMQMMANVLKNFRNCKANRHTTGILSRTPLSKKNTQSLIRNFRVIDNQRRLMELSYRIEPSTNPSHIANKTNHYV</sequence>
<dbReference type="Gene3D" id="1.20.870.10">
    <property type="entry name" value="Son of sevenless (SoS) protein Chain: S domain 1"/>
    <property type="match status" value="1"/>
</dbReference>
<feature type="chain" id="PRO_5042271000" evidence="4">
    <location>
        <begin position="28"/>
        <end position="1192"/>
    </location>
</feature>
<feature type="domain" description="Cyclic nucleotide-binding" evidence="6">
    <location>
        <begin position="1"/>
        <end position="101"/>
    </location>
</feature>
<dbReference type="InterPro" id="IPR000595">
    <property type="entry name" value="cNMP-bd_dom"/>
</dbReference>
<evidence type="ECO:0000313" key="8">
    <source>
        <dbReference type="EMBL" id="KAI1729416.1"/>
    </source>
</evidence>
<feature type="domain" description="Ras-GEF" evidence="5">
    <location>
        <begin position="939"/>
        <end position="1178"/>
    </location>
</feature>
<keyword evidence="1 2" id="KW-0344">Guanine-nucleotide releasing factor</keyword>
<dbReference type="InterPro" id="IPR018490">
    <property type="entry name" value="cNMP-bd_dom_sf"/>
</dbReference>
<dbReference type="CDD" id="cd00038">
    <property type="entry name" value="CAP_ED"/>
    <property type="match status" value="2"/>
</dbReference>
<feature type="region of interest" description="Disordered" evidence="3">
    <location>
        <begin position="155"/>
        <end position="184"/>
    </location>
</feature>